<name>A0A2P2NCD5_RHIMU</name>
<sequence>MQIAVGHKYYLDCILPIINQTYISYKTGQNKHKCTKTNGNIHFEI</sequence>
<accession>A0A2P2NCD5</accession>
<organism evidence="1">
    <name type="scientific">Rhizophora mucronata</name>
    <name type="common">Asiatic mangrove</name>
    <dbReference type="NCBI Taxonomy" id="61149"/>
    <lineage>
        <taxon>Eukaryota</taxon>
        <taxon>Viridiplantae</taxon>
        <taxon>Streptophyta</taxon>
        <taxon>Embryophyta</taxon>
        <taxon>Tracheophyta</taxon>
        <taxon>Spermatophyta</taxon>
        <taxon>Magnoliopsida</taxon>
        <taxon>eudicotyledons</taxon>
        <taxon>Gunneridae</taxon>
        <taxon>Pentapetalae</taxon>
        <taxon>rosids</taxon>
        <taxon>fabids</taxon>
        <taxon>Malpighiales</taxon>
        <taxon>Rhizophoraceae</taxon>
        <taxon>Rhizophora</taxon>
    </lineage>
</organism>
<dbReference type="EMBL" id="GGEC01059643">
    <property type="protein sequence ID" value="MBX40127.1"/>
    <property type="molecule type" value="Transcribed_RNA"/>
</dbReference>
<protein>
    <submittedName>
        <fullName evidence="1">Uncharacterized protein</fullName>
    </submittedName>
</protein>
<evidence type="ECO:0000313" key="1">
    <source>
        <dbReference type="EMBL" id="MBX40127.1"/>
    </source>
</evidence>
<dbReference type="AlphaFoldDB" id="A0A2P2NCD5"/>
<reference evidence="1" key="1">
    <citation type="submission" date="2018-02" db="EMBL/GenBank/DDBJ databases">
        <title>Rhizophora mucronata_Transcriptome.</title>
        <authorList>
            <person name="Meera S.P."/>
            <person name="Sreeshan A."/>
            <person name="Augustine A."/>
        </authorList>
    </citation>
    <scope>NUCLEOTIDE SEQUENCE</scope>
    <source>
        <tissue evidence="1">Leaf</tissue>
    </source>
</reference>
<proteinExistence type="predicted"/>